<evidence type="ECO:0000313" key="4">
    <source>
        <dbReference type="Proteomes" id="UP000281406"/>
    </source>
</evidence>
<accession>A0A3N0Y393</accession>
<sequence length="177" mass="20279">MFSCLTNNFTFAHFYTEFKLRNVNLQQVQNQIRHRTDGLSSSTLVLRRGQPFTILMNYDGRPFDPLKEKLVFRIVLGMFVCALMRALGIPTRVVTNFNSAHDTNGNMVIEEFYSEMGKKLSIGRDSIWVTIQPRETMRSPVRFIPRMTGAKMLHASLVLMNLSTVLRGFKTINVQAA</sequence>
<dbReference type="InterPro" id="IPR038765">
    <property type="entry name" value="Papain-like_cys_pep_sf"/>
</dbReference>
<dbReference type="InterPro" id="IPR014756">
    <property type="entry name" value="Ig_E-set"/>
</dbReference>
<dbReference type="Gene3D" id="3.90.260.10">
    <property type="entry name" value="Transglutaminase-like"/>
    <property type="match status" value="1"/>
</dbReference>
<dbReference type="InterPro" id="IPR002931">
    <property type="entry name" value="Transglutaminase-like"/>
</dbReference>
<dbReference type="Pfam" id="PF01841">
    <property type="entry name" value="Transglut_core"/>
    <property type="match status" value="1"/>
</dbReference>
<dbReference type="GO" id="GO:0007399">
    <property type="term" value="P:nervous system development"/>
    <property type="evidence" value="ECO:0007669"/>
    <property type="project" value="UniProtKB-ARBA"/>
</dbReference>
<dbReference type="SUPFAM" id="SSF54001">
    <property type="entry name" value="Cysteine proteinases"/>
    <property type="match status" value="1"/>
</dbReference>
<organism evidence="3 4">
    <name type="scientific">Anabarilius grahami</name>
    <name type="common">Kanglang fish</name>
    <name type="synonym">Barilius grahami</name>
    <dbReference type="NCBI Taxonomy" id="495550"/>
    <lineage>
        <taxon>Eukaryota</taxon>
        <taxon>Metazoa</taxon>
        <taxon>Chordata</taxon>
        <taxon>Craniata</taxon>
        <taxon>Vertebrata</taxon>
        <taxon>Euteleostomi</taxon>
        <taxon>Actinopterygii</taxon>
        <taxon>Neopterygii</taxon>
        <taxon>Teleostei</taxon>
        <taxon>Ostariophysi</taxon>
        <taxon>Cypriniformes</taxon>
        <taxon>Xenocyprididae</taxon>
        <taxon>Xenocypridinae</taxon>
        <taxon>Xenocypridinae incertae sedis</taxon>
        <taxon>Anabarilius</taxon>
    </lineage>
</organism>
<keyword evidence="3" id="KW-0808">Transferase</keyword>
<reference evidence="3 4" key="1">
    <citation type="submission" date="2018-10" db="EMBL/GenBank/DDBJ databases">
        <title>Genome assembly for a Yunnan-Guizhou Plateau 3E fish, Anabarilius grahami (Regan), and its evolutionary and genetic applications.</title>
        <authorList>
            <person name="Jiang W."/>
        </authorList>
    </citation>
    <scope>NUCLEOTIDE SEQUENCE [LARGE SCALE GENOMIC DNA]</scope>
    <source>
        <strain evidence="3">AG-KIZ</strain>
        <tissue evidence="3">Muscle</tissue>
    </source>
</reference>
<dbReference type="Pfam" id="PF00868">
    <property type="entry name" value="Transglut_N"/>
    <property type="match status" value="1"/>
</dbReference>
<dbReference type="OrthoDB" id="10606602at2759"/>
<name>A0A3N0Y393_ANAGA</name>
<dbReference type="AlphaFoldDB" id="A0A3N0Y393"/>
<feature type="domain" description="Transglutaminase-like" evidence="2">
    <location>
        <begin position="80"/>
        <end position="114"/>
    </location>
</feature>
<evidence type="ECO:0000259" key="2">
    <source>
        <dbReference type="Pfam" id="PF01841"/>
    </source>
</evidence>
<comment type="caution">
    <text evidence="3">The sequence shown here is derived from an EMBL/GenBank/DDBJ whole genome shotgun (WGS) entry which is preliminary data.</text>
</comment>
<evidence type="ECO:0000259" key="1">
    <source>
        <dbReference type="Pfam" id="PF00868"/>
    </source>
</evidence>
<gene>
    <name evidence="3" type="ORF">DPX16_9645</name>
</gene>
<dbReference type="GO" id="GO:0005739">
    <property type="term" value="C:mitochondrion"/>
    <property type="evidence" value="ECO:0007669"/>
    <property type="project" value="TreeGrafter"/>
</dbReference>
<dbReference type="PANTHER" id="PTHR11590">
    <property type="entry name" value="PROTEIN-GLUTAMINE GAMMA-GLUTAMYLTRANSFERASE"/>
    <property type="match status" value="1"/>
</dbReference>
<keyword evidence="4" id="KW-1185">Reference proteome</keyword>
<dbReference type="Proteomes" id="UP000281406">
    <property type="component" value="Unassembled WGS sequence"/>
</dbReference>
<dbReference type="PANTHER" id="PTHR11590:SF80">
    <property type="entry name" value="TRANSGLUTAMINASE 5,-LIKE"/>
    <property type="match status" value="1"/>
</dbReference>
<proteinExistence type="predicted"/>
<dbReference type="SUPFAM" id="SSF81296">
    <property type="entry name" value="E set domains"/>
    <property type="match status" value="1"/>
</dbReference>
<evidence type="ECO:0000313" key="3">
    <source>
        <dbReference type="EMBL" id="ROL40651.1"/>
    </source>
</evidence>
<protein>
    <submittedName>
        <fullName evidence="3">Protein-glutamine gamma-glutamyltransferase 5</fullName>
    </submittedName>
</protein>
<dbReference type="InterPro" id="IPR036985">
    <property type="entry name" value="Transglutaminase-like_sf"/>
</dbReference>
<dbReference type="InterPro" id="IPR050779">
    <property type="entry name" value="Transglutaminase"/>
</dbReference>
<dbReference type="InterPro" id="IPR001102">
    <property type="entry name" value="Transglutaminase_N"/>
</dbReference>
<feature type="domain" description="Transglutaminase N-terminal" evidence="1">
    <location>
        <begin position="22"/>
        <end position="77"/>
    </location>
</feature>
<dbReference type="GO" id="GO:0003810">
    <property type="term" value="F:protein-glutamine gamma-glutamyltransferase activity"/>
    <property type="evidence" value="ECO:0007669"/>
    <property type="project" value="TreeGrafter"/>
</dbReference>
<dbReference type="EMBL" id="RJVU01053127">
    <property type="protein sequence ID" value="ROL40651.1"/>
    <property type="molecule type" value="Genomic_DNA"/>
</dbReference>